<dbReference type="PANTHER" id="PTHR30329">
    <property type="entry name" value="STATOR ELEMENT OF FLAGELLAR MOTOR COMPLEX"/>
    <property type="match status" value="1"/>
</dbReference>
<dbReference type="CDD" id="cd07185">
    <property type="entry name" value="OmpA_C-like"/>
    <property type="match status" value="1"/>
</dbReference>
<dbReference type="PROSITE" id="PS51123">
    <property type="entry name" value="OMPA_2"/>
    <property type="match status" value="1"/>
</dbReference>
<dbReference type="SUPFAM" id="SSF103088">
    <property type="entry name" value="OmpA-like"/>
    <property type="match status" value="1"/>
</dbReference>
<protein>
    <recommendedName>
        <fullName evidence="3">OmpA-like domain-containing protein</fullName>
    </recommendedName>
</protein>
<dbReference type="EMBL" id="ADLT01000005">
    <property type="protein sequence ID" value="EHO63911.1"/>
    <property type="molecule type" value="Genomic_DNA"/>
</dbReference>
<comment type="caution">
    <text evidence="4">The sequence shown here is derived from an EMBL/GenBank/DDBJ whole genome shotgun (WGS) entry which is preliminary data.</text>
</comment>
<name>H1CXR7_9FIRM</name>
<dbReference type="RefSeq" id="WP_008858661.1">
    <property type="nucleotide sequence ID" value="NZ_JH591187.1"/>
</dbReference>
<keyword evidence="1 2" id="KW-0472">Membrane</keyword>
<dbReference type="Pfam" id="PF00691">
    <property type="entry name" value="OmpA"/>
    <property type="match status" value="1"/>
</dbReference>
<feature type="domain" description="OmpA-like" evidence="3">
    <location>
        <begin position="79"/>
        <end position="216"/>
    </location>
</feature>
<evidence type="ECO:0000313" key="4">
    <source>
        <dbReference type="EMBL" id="EHO63911.1"/>
    </source>
</evidence>
<evidence type="ECO:0000256" key="2">
    <source>
        <dbReference type="SAM" id="Phobius"/>
    </source>
</evidence>
<dbReference type="GO" id="GO:0016020">
    <property type="term" value="C:membrane"/>
    <property type="evidence" value="ECO:0007669"/>
    <property type="project" value="UniProtKB-UniRule"/>
</dbReference>
<dbReference type="HOGENOM" id="CLU_016890_2_1_9"/>
<keyword evidence="5" id="KW-1185">Reference proteome</keyword>
<reference evidence="4 5" key="1">
    <citation type="submission" date="2011-11" db="EMBL/GenBank/DDBJ databases">
        <title>The Genome Sequence of Dialister succinatiphilus YIT 11850.</title>
        <authorList>
            <consortium name="The Broad Institute Genome Sequencing Platform"/>
            <person name="Earl A."/>
            <person name="Ward D."/>
            <person name="Feldgarden M."/>
            <person name="Gevers D."/>
            <person name="Morotomi M."/>
            <person name="Young S.K."/>
            <person name="Zeng Q."/>
            <person name="Gargeya S."/>
            <person name="Fitzgerald M."/>
            <person name="Haas B."/>
            <person name="Abouelleil A."/>
            <person name="Alvarado L."/>
            <person name="Arachchi H.M."/>
            <person name="Berlin A."/>
            <person name="Brown A."/>
            <person name="Chapman S.B."/>
            <person name="Dunbar C."/>
            <person name="Gearin G."/>
            <person name="Goldberg J."/>
            <person name="Griggs A."/>
            <person name="Gujja S."/>
            <person name="Heiman D."/>
            <person name="Howarth C."/>
            <person name="Lui A."/>
            <person name="MacDonald P.J.P."/>
            <person name="Montmayeur A."/>
            <person name="Murphy C."/>
            <person name="Neiman D."/>
            <person name="Pearson M."/>
            <person name="Priest M."/>
            <person name="Roberts A."/>
            <person name="Saif S."/>
            <person name="Shea T."/>
            <person name="Sisk P."/>
            <person name="Stolte C."/>
            <person name="Sykes S."/>
            <person name="Wortman J."/>
            <person name="Nusbaum C."/>
            <person name="Birren B."/>
        </authorList>
    </citation>
    <scope>NUCLEOTIDE SEQUENCE [LARGE SCALE GENOMIC DNA]</scope>
    <source>
        <strain evidence="4 5">YIT 11850</strain>
    </source>
</reference>
<keyword evidence="2" id="KW-1133">Transmembrane helix</keyword>
<evidence type="ECO:0000259" key="3">
    <source>
        <dbReference type="PROSITE" id="PS51123"/>
    </source>
</evidence>
<organism evidence="4 5">
    <name type="scientific">Dialister succinatiphilus YIT 11850</name>
    <dbReference type="NCBI Taxonomy" id="742743"/>
    <lineage>
        <taxon>Bacteria</taxon>
        <taxon>Bacillati</taxon>
        <taxon>Bacillota</taxon>
        <taxon>Negativicutes</taxon>
        <taxon>Veillonellales</taxon>
        <taxon>Veillonellaceae</taxon>
        <taxon>Dialister</taxon>
    </lineage>
</organism>
<sequence length="222" mass="25180">MKRFRMKSSQEADGDAFSTSLSDLMAGLLGVFVLALAYFMLNVGDIQNQYTGNTEKRNAMLKEIKAEMKQYDVDIQIVEDQGIIRIPAGVLFESGEADINGEGAEHINELSQVLYRVLQEDTYKNSVDTIFIEGHTDSDPIENHPRYRSNWDLSTERAINTLTKLEEDNESLKQLKNAVGNPIFSCSGYADTRPVTTDEERKAENRRIDLRFTMMPPKESSR</sequence>
<dbReference type="PATRIC" id="fig|742743.3.peg.164"/>
<dbReference type="InterPro" id="IPR036737">
    <property type="entry name" value="OmpA-like_sf"/>
</dbReference>
<evidence type="ECO:0000313" key="5">
    <source>
        <dbReference type="Proteomes" id="UP000003277"/>
    </source>
</evidence>
<feature type="transmembrane region" description="Helical" evidence="2">
    <location>
        <begin position="21"/>
        <end position="41"/>
    </location>
</feature>
<keyword evidence="2" id="KW-0812">Transmembrane</keyword>
<dbReference type="eggNOG" id="COG1360">
    <property type="taxonomic scope" value="Bacteria"/>
</dbReference>
<dbReference type="PANTHER" id="PTHR30329:SF20">
    <property type="entry name" value="EXPORTED PROTEIN"/>
    <property type="match status" value="1"/>
</dbReference>
<proteinExistence type="predicted"/>
<accession>H1CXR7</accession>
<dbReference type="Gene3D" id="3.30.1330.60">
    <property type="entry name" value="OmpA-like domain"/>
    <property type="match status" value="1"/>
</dbReference>
<dbReference type="AlphaFoldDB" id="H1CXR7"/>
<dbReference type="Proteomes" id="UP000003277">
    <property type="component" value="Unassembled WGS sequence"/>
</dbReference>
<dbReference type="InterPro" id="IPR050330">
    <property type="entry name" value="Bact_OuterMem_StrucFunc"/>
</dbReference>
<evidence type="ECO:0000256" key="1">
    <source>
        <dbReference type="PROSITE-ProRule" id="PRU00473"/>
    </source>
</evidence>
<gene>
    <name evidence="4" type="ORF">HMPREF9453_00155</name>
</gene>
<dbReference type="OrthoDB" id="9815217at2"/>
<dbReference type="STRING" id="742743.HMPREF9453_00155"/>
<dbReference type="InterPro" id="IPR006665">
    <property type="entry name" value="OmpA-like"/>
</dbReference>